<accession>A0ABQ7F9Q6</accession>
<feature type="transmembrane region" description="Helical" evidence="1">
    <location>
        <begin position="100"/>
        <end position="120"/>
    </location>
</feature>
<proteinExistence type="predicted"/>
<keyword evidence="1" id="KW-1133">Transmembrane helix</keyword>
<name>A0ABQ7F9Q6_9ACTN</name>
<dbReference type="Proteomes" id="UP000621266">
    <property type="component" value="Unassembled WGS sequence"/>
</dbReference>
<gene>
    <name evidence="2" type="ORF">GCU69_32030</name>
</gene>
<evidence type="ECO:0000313" key="3">
    <source>
        <dbReference type="Proteomes" id="UP000621266"/>
    </source>
</evidence>
<sequence length="121" mass="12957">MAHDSPVWWLFAAVCTAIWLVVMCPAMPTRAYRRGVATGPVAIFVPVMLYGVKYGAVTAALPMYCAFVLAVPAGVLGHREALREALKDPKTSYGETSGPWTLQSSAALVAFMGLAVYYLAS</sequence>
<feature type="transmembrane region" description="Helical" evidence="1">
    <location>
        <begin position="6"/>
        <end position="24"/>
    </location>
</feature>
<dbReference type="EMBL" id="WHPN01000429">
    <property type="protein sequence ID" value="KAF4405078.1"/>
    <property type="molecule type" value="Genomic_DNA"/>
</dbReference>
<evidence type="ECO:0008006" key="4">
    <source>
        <dbReference type="Google" id="ProtNLM"/>
    </source>
</evidence>
<dbReference type="RefSeq" id="WP_156207928.1">
    <property type="nucleotide sequence ID" value="NZ_WHPN01000429.1"/>
</dbReference>
<keyword evidence="1" id="KW-0472">Membrane</keyword>
<protein>
    <recommendedName>
        <fullName evidence="4">DUF5134 domain-containing protein</fullName>
    </recommendedName>
</protein>
<reference evidence="2 3" key="1">
    <citation type="submission" date="2019-10" db="EMBL/GenBank/DDBJ databases">
        <title>Streptomyces tenebrisbrunneis sp.nov., an endogenous actinomycete isolated from of Lycium ruthenicum.</title>
        <authorList>
            <person name="Ma L."/>
        </authorList>
    </citation>
    <scope>NUCLEOTIDE SEQUENCE [LARGE SCALE GENOMIC DNA]</scope>
    <source>
        <strain evidence="2 3">TRM 66187</strain>
    </source>
</reference>
<evidence type="ECO:0000256" key="1">
    <source>
        <dbReference type="SAM" id="Phobius"/>
    </source>
</evidence>
<comment type="caution">
    <text evidence="2">The sequence shown here is derived from an EMBL/GenBank/DDBJ whole genome shotgun (WGS) entry which is preliminary data.</text>
</comment>
<keyword evidence="3" id="KW-1185">Reference proteome</keyword>
<organism evidence="2 3">
    <name type="scientific">Streptomyces lycii</name>
    <dbReference type="NCBI Taxonomy" id="2654337"/>
    <lineage>
        <taxon>Bacteria</taxon>
        <taxon>Bacillati</taxon>
        <taxon>Actinomycetota</taxon>
        <taxon>Actinomycetes</taxon>
        <taxon>Kitasatosporales</taxon>
        <taxon>Streptomycetaceae</taxon>
        <taxon>Streptomyces</taxon>
    </lineage>
</organism>
<keyword evidence="1" id="KW-0812">Transmembrane</keyword>
<evidence type="ECO:0000313" key="2">
    <source>
        <dbReference type="EMBL" id="KAF4405078.1"/>
    </source>
</evidence>
<feature type="transmembrane region" description="Helical" evidence="1">
    <location>
        <begin position="61"/>
        <end position="79"/>
    </location>
</feature>